<organism evidence="10 11">
    <name type="scientific">Leucobacter chromiireducens subsp. chromiireducens</name>
    <dbReference type="NCBI Taxonomy" id="660067"/>
    <lineage>
        <taxon>Bacteria</taxon>
        <taxon>Bacillati</taxon>
        <taxon>Actinomycetota</taxon>
        <taxon>Actinomycetes</taxon>
        <taxon>Micrococcales</taxon>
        <taxon>Microbacteriaceae</taxon>
        <taxon>Leucobacter</taxon>
    </lineage>
</organism>
<feature type="transmembrane region" description="Helical" evidence="8">
    <location>
        <begin position="108"/>
        <end position="125"/>
    </location>
</feature>
<name>A0ABS1SLN1_9MICO</name>
<dbReference type="InterPro" id="IPR037185">
    <property type="entry name" value="EmrE-like"/>
</dbReference>
<comment type="similarity">
    <text evidence="2">Belongs to the EamA transporter family.</text>
</comment>
<keyword evidence="4" id="KW-1003">Cell membrane</keyword>
<dbReference type="InterPro" id="IPR004626">
    <property type="entry name" value="RarD"/>
</dbReference>
<feature type="transmembrane region" description="Helical" evidence="8">
    <location>
        <begin position="273"/>
        <end position="291"/>
    </location>
</feature>
<evidence type="ECO:0000256" key="4">
    <source>
        <dbReference type="ARBA" id="ARBA00022475"/>
    </source>
</evidence>
<reference evidence="10 11" key="1">
    <citation type="submission" date="2018-09" db="EMBL/GenBank/DDBJ databases">
        <title>Comparative genomics of Leucobacter spp.</title>
        <authorList>
            <person name="Reis A.C."/>
            <person name="Kolvenbach B.A."/>
            <person name="Corvini P.F.X."/>
            <person name="Nunes O.C."/>
        </authorList>
    </citation>
    <scope>NUCLEOTIDE SEQUENCE [LARGE SCALE GENOMIC DNA]</scope>
    <source>
        <strain evidence="10 11">L-1</strain>
    </source>
</reference>
<comment type="subcellular location">
    <subcellularLocation>
        <location evidence="1">Cell membrane</location>
        <topology evidence="1">Multi-pass membrane protein</topology>
    </subcellularLocation>
</comment>
<dbReference type="InterPro" id="IPR000620">
    <property type="entry name" value="EamA_dom"/>
</dbReference>
<keyword evidence="5 8" id="KW-0812">Transmembrane</keyword>
<evidence type="ECO:0000256" key="6">
    <source>
        <dbReference type="ARBA" id="ARBA00022989"/>
    </source>
</evidence>
<evidence type="ECO:0000313" key="10">
    <source>
        <dbReference type="EMBL" id="MBL3689066.1"/>
    </source>
</evidence>
<keyword evidence="11" id="KW-1185">Reference proteome</keyword>
<proteinExistence type="inferred from homology"/>
<feature type="domain" description="EamA" evidence="9">
    <location>
        <begin position="12"/>
        <end position="148"/>
    </location>
</feature>
<accession>A0ABS1SLN1</accession>
<dbReference type="EMBL" id="QYAD01000001">
    <property type="protein sequence ID" value="MBL3689066.1"/>
    <property type="molecule type" value="Genomic_DNA"/>
</dbReference>
<dbReference type="SUPFAM" id="SSF103481">
    <property type="entry name" value="Multidrug resistance efflux transporter EmrE"/>
    <property type="match status" value="2"/>
</dbReference>
<feature type="transmembrane region" description="Helical" evidence="8">
    <location>
        <begin position="132"/>
        <end position="148"/>
    </location>
</feature>
<feature type="transmembrane region" description="Helical" evidence="8">
    <location>
        <begin position="76"/>
        <end position="96"/>
    </location>
</feature>
<feature type="domain" description="EamA" evidence="9">
    <location>
        <begin position="157"/>
        <end position="290"/>
    </location>
</feature>
<dbReference type="PANTHER" id="PTHR22911:SF137">
    <property type="entry name" value="SOLUTE CARRIER FAMILY 35 MEMBER G2-RELATED"/>
    <property type="match status" value="1"/>
</dbReference>
<evidence type="ECO:0000259" key="9">
    <source>
        <dbReference type="Pfam" id="PF00892"/>
    </source>
</evidence>
<dbReference type="RefSeq" id="WP_202381031.1">
    <property type="nucleotide sequence ID" value="NZ_BAAAMA010000004.1"/>
</dbReference>
<feature type="transmembrane region" description="Helical" evidence="8">
    <location>
        <begin position="217"/>
        <end position="238"/>
    </location>
</feature>
<feature type="transmembrane region" description="Helical" evidence="8">
    <location>
        <begin position="154"/>
        <end position="170"/>
    </location>
</feature>
<comment type="caution">
    <text evidence="10">The sequence shown here is derived from an EMBL/GenBank/DDBJ whole genome shotgun (WGS) entry which is preliminary data.</text>
</comment>
<feature type="transmembrane region" description="Helical" evidence="8">
    <location>
        <begin position="182"/>
        <end position="205"/>
    </location>
</feature>
<feature type="transmembrane region" description="Helical" evidence="8">
    <location>
        <begin position="245"/>
        <end position="267"/>
    </location>
</feature>
<dbReference type="NCBIfam" id="TIGR00688">
    <property type="entry name" value="rarD"/>
    <property type="match status" value="1"/>
</dbReference>
<dbReference type="Pfam" id="PF00892">
    <property type="entry name" value="EamA"/>
    <property type="match status" value="2"/>
</dbReference>
<evidence type="ECO:0000256" key="1">
    <source>
        <dbReference type="ARBA" id="ARBA00004651"/>
    </source>
</evidence>
<evidence type="ECO:0000256" key="5">
    <source>
        <dbReference type="ARBA" id="ARBA00022692"/>
    </source>
</evidence>
<sequence length="301" mass="32209">MPVVAPRGESQRGLLAALAAYTLWGFLPLYFVLLVGINAFEIVAWRILLTLVFCAILITVLRQWGEVGRVLRDGRLLGRLALAGAVIYVNWQTYVLASTSGHVLDASLGYFINPVVTILLAVLLLGERLGRVQWIALGATVVAFVIIAVGYGTFPWVALVLALSFGYYGFVKKDVGGRVAALPGLFVETLVLTPIALIVLAVLGATRGLDALSAPPAEVWILSGAGIATAVPLLLFAASARRISLTALGFAQYLAPSIMFLVGWLILGEHIPVARWIGFAVVWGALIVLSVETLRAGRRRP</sequence>
<evidence type="ECO:0000256" key="3">
    <source>
        <dbReference type="ARBA" id="ARBA00022448"/>
    </source>
</evidence>
<feature type="transmembrane region" description="Helical" evidence="8">
    <location>
        <begin position="43"/>
        <end position="64"/>
    </location>
</feature>
<dbReference type="Proteomes" id="UP001646141">
    <property type="component" value="Unassembled WGS sequence"/>
</dbReference>
<dbReference type="PANTHER" id="PTHR22911">
    <property type="entry name" value="ACYL-MALONYL CONDENSING ENZYME-RELATED"/>
    <property type="match status" value="1"/>
</dbReference>
<evidence type="ECO:0000256" key="2">
    <source>
        <dbReference type="ARBA" id="ARBA00007362"/>
    </source>
</evidence>
<evidence type="ECO:0000256" key="8">
    <source>
        <dbReference type="SAM" id="Phobius"/>
    </source>
</evidence>
<keyword evidence="6 8" id="KW-1133">Transmembrane helix</keyword>
<evidence type="ECO:0000313" key="11">
    <source>
        <dbReference type="Proteomes" id="UP001646141"/>
    </source>
</evidence>
<keyword evidence="7 8" id="KW-0472">Membrane</keyword>
<keyword evidence="3" id="KW-0813">Transport</keyword>
<protein>
    <submittedName>
        <fullName evidence="10">EamA family transporter RarD</fullName>
    </submittedName>
</protein>
<evidence type="ECO:0000256" key="7">
    <source>
        <dbReference type="ARBA" id="ARBA00023136"/>
    </source>
</evidence>
<gene>
    <name evidence="10" type="primary">rarD</name>
    <name evidence="10" type="ORF">D3226_03715</name>
</gene>
<feature type="transmembrane region" description="Helical" evidence="8">
    <location>
        <begin position="12"/>
        <end position="37"/>
    </location>
</feature>